<protein>
    <recommendedName>
        <fullName evidence="1">Peptidase metallopeptidase domain-containing protein</fullName>
    </recommendedName>
</protein>
<dbReference type="AlphaFoldDB" id="A0A815F1K9"/>
<dbReference type="EMBL" id="CAJNOI010000626">
    <property type="protein sequence ID" value="CAF1319753.1"/>
    <property type="molecule type" value="Genomic_DNA"/>
</dbReference>
<dbReference type="InterPro" id="IPR024079">
    <property type="entry name" value="MetalloPept_cat_dom_sf"/>
</dbReference>
<evidence type="ECO:0000313" key="2">
    <source>
        <dbReference type="EMBL" id="CAF1319753.1"/>
    </source>
</evidence>
<comment type="caution">
    <text evidence="2">The sequence shown here is derived from an EMBL/GenBank/DDBJ whole genome shotgun (WGS) entry which is preliminary data.</text>
</comment>
<evidence type="ECO:0000313" key="4">
    <source>
        <dbReference type="Proteomes" id="UP000663832"/>
    </source>
</evidence>
<evidence type="ECO:0000313" key="5">
    <source>
        <dbReference type="Proteomes" id="UP000663877"/>
    </source>
</evidence>
<feature type="domain" description="Peptidase metallopeptidase" evidence="1">
    <location>
        <begin position="21"/>
        <end position="166"/>
    </location>
</feature>
<dbReference type="OrthoDB" id="10039051at2759"/>
<dbReference type="SUPFAM" id="SSF55486">
    <property type="entry name" value="Metalloproteases ('zincins'), catalytic domain"/>
    <property type="match status" value="1"/>
</dbReference>
<dbReference type="GO" id="GO:0008237">
    <property type="term" value="F:metallopeptidase activity"/>
    <property type="evidence" value="ECO:0007669"/>
    <property type="project" value="InterPro"/>
</dbReference>
<gene>
    <name evidence="2" type="ORF">BJG266_LOCUS33280</name>
    <name evidence="3" type="ORF">QVE165_LOCUS50441</name>
</gene>
<organism evidence="2 5">
    <name type="scientific">Adineta steineri</name>
    <dbReference type="NCBI Taxonomy" id="433720"/>
    <lineage>
        <taxon>Eukaryota</taxon>
        <taxon>Metazoa</taxon>
        <taxon>Spiralia</taxon>
        <taxon>Gnathifera</taxon>
        <taxon>Rotifera</taxon>
        <taxon>Eurotatoria</taxon>
        <taxon>Bdelloidea</taxon>
        <taxon>Adinetida</taxon>
        <taxon>Adinetidae</taxon>
        <taxon>Adineta</taxon>
    </lineage>
</organism>
<dbReference type="GO" id="GO:0008270">
    <property type="term" value="F:zinc ion binding"/>
    <property type="evidence" value="ECO:0007669"/>
    <property type="project" value="InterPro"/>
</dbReference>
<keyword evidence="4" id="KW-1185">Reference proteome</keyword>
<dbReference type="Proteomes" id="UP000663877">
    <property type="component" value="Unassembled WGS sequence"/>
</dbReference>
<sequence length="184" mass="21547">MRVNLLGYANDDQISDLVFERDFLWKNQEVTLAFVNGDQEKQLQFRRIYFQWFLSTHIHFKEVPLNHSADIRVGFGLDKQSSWSLIGSNSAFYSYDIKFGKIFRDHKKTNYPSLVVAFNTQREILHEGGHSIGFNHEHFHSLANISWKKSFIDGSMTPDLPHNYIKRNYLKKIAPNKSLGMFDT</sequence>
<evidence type="ECO:0000259" key="1">
    <source>
        <dbReference type="SMART" id="SM00235"/>
    </source>
</evidence>
<name>A0A815F1K9_9BILA</name>
<dbReference type="Gene3D" id="3.40.390.10">
    <property type="entry name" value="Collagenase (Catalytic Domain)"/>
    <property type="match status" value="1"/>
</dbReference>
<dbReference type="GO" id="GO:0006508">
    <property type="term" value="P:proteolysis"/>
    <property type="evidence" value="ECO:0007669"/>
    <property type="project" value="InterPro"/>
</dbReference>
<reference evidence="2" key="1">
    <citation type="submission" date="2021-02" db="EMBL/GenBank/DDBJ databases">
        <authorList>
            <person name="Nowell W R."/>
        </authorList>
    </citation>
    <scope>NUCLEOTIDE SEQUENCE</scope>
</reference>
<proteinExistence type="predicted"/>
<dbReference type="InterPro" id="IPR006026">
    <property type="entry name" value="Peptidase_Metallo"/>
</dbReference>
<dbReference type="EMBL" id="CAJNOM010000990">
    <property type="protein sequence ID" value="CAF1584248.1"/>
    <property type="molecule type" value="Genomic_DNA"/>
</dbReference>
<dbReference type="SMART" id="SM00235">
    <property type="entry name" value="ZnMc"/>
    <property type="match status" value="1"/>
</dbReference>
<dbReference type="Proteomes" id="UP000663832">
    <property type="component" value="Unassembled WGS sequence"/>
</dbReference>
<accession>A0A815F1K9</accession>
<evidence type="ECO:0000313" key="3">
    <source>
        <dbReference type="EMBL" id="CAF1584248.1"/>
    </source>
</evidence>